<keyword evidence="7" id="KW-1185">Reference proteome</keyword>
<feature type="transmembrane region" description="Helical" evidence="5">
    <location>
        <begin position="159"/>
        <end position="181"/>
    </location>
</feature>
<dbReference type="InterPro" id="IPR002657">
    <property type="entry name" value="BilAc:Na_symport/Acr3"/>
</dbReference>
<sequence length="324" mass="35495">MILTKINSQLDKMMPLITPTSVILGICFAVYLKNLDHLIPWIFAFMTFAGSLKANFTSMKEAITHPLPLFIVLFVLHIFMPLWAFTVGHITFPNDTYTITGLILMMAIPTGISSLIWVSIYKGSIPLTLTIILVDTLLSPILVPLTLKLLVGAKVEMDVISMVSGLFMMIVIPSILAMIVNSITKEKVSNILSARLAPFSKIGMATVVMINSAVVSSYLTAFDLRLLALVVIVFFIAFTGYLVAFLIARKIVGKDREAVIAITFNGGMRNISAGSVLAVAYFPPPVAVPVVIGMLFQQILAALFGMIINKVEEKDRLNERKEAV</sequence>
<comment type="subcellular location">
    <subcellularLocation>
        <location evidence="1">Membrane</location>
        <topology evidence="1">Multi-pass membrane protein</topology>
    </subcellularLocation>
</comment>
<evidence type="ECO:0000313" key="6">
    <source>
        <dbReference type="EMBL" id="MBD7937815.1"/>
    </source>
</evidence>
<feature type="transmembrane region" description="Helical" evidence="5">
    <location>
        <begin position="288"/>
        <end position="308"/>
    </location>
</feature>
<organism evidence="6 7">
    <name type="scientific">Cytobacillus stercorigallinarum</name>
    <dbReference type="NCBI Taxonomy" id="2762240"/>
    <lineage>
        <taxon>Bacteria</taxon>
        <taxon>Bacillati</taxon>
        <taxon>Bacillota</taxon>
        <taxon>Bacilli</taxon>
        <taxon>Bacillales</taxon>
        <taxon>Bacillaceae</taxon>
        <taxon>Cytobacillus</taxon>
    </lineage>
</organism>
<dbReference type="InterPro" id="IPR038770">
    <property type="entry name" value="Na+/solute_symporter_sf"/>
</dbReference>
<evidence type="ECO:0000256" key="1">
    <source>
        <dbReference type="ARBA" id="ARBA00004141"/>
    </source>
</evidence>
<feature type="transmembrane region" description="Helical" evidence="5">
    <location>
        <begin position="67"/>
        <end position="85"/>
    </location>
</feature>
<evidence type="ECO:0000313" key="7">
    <source>
        <dbReference type="Proteomes" id="UP000657931"/>
    </source>
</evidence>
<reference evidence="6 7" key="1">
    <citation type="submission" date="2020-08" db="EMBL/GenBank/DDBJ databases">
        <title>A Genomic Blueprint of the Chicken Gut Microbiome.</title>
        <authorList>
            <person name="Gilroy R."/>
            <person name="Ravi A."/>
            <person name="Getino M."/>
            <person name="Pursley I."/>
            <person name="Horton D.L."/>
            <person name="Alikhan N.-F."/>
            <person name="Baker D."/>
            <person name="Gharbi K."/>
            <person name="Hall N."/>
            <person name="Watson M."/>
            <person name="Adriaenssens E.M."/>
            <person name="Foster-Nyarko E."/>
            <person name="Jarju S."/>
            <person name="Secka A."/>
            <person name="Antonio M."/>
            <person name="Oren A."/>
            <person name="Chaudhuri R."/>
            <person name="La Ragione R.M."/>
            <person name="Hildebrand F."/>
            <person name="Pallen M.J."/>
        </authorList>
    </citation>
    <scope>NUCLEOTIDE SEQUENCE [LARGE SCALE GENOMIC DNA]</scope>
    <source>
        <strain evidence="6 7">Sa5YUA1</strain>
    </source>
</reference>
<keyword evidence="3 5" id="KW-1133">Transmembrane helix</keyword>
<dbReference type="PANTHER" id="PTHR10361">
    <property type="entry name" value="SODIUM-BILE ACID COTRANSPORTER"/>
    <property type="match status" value="1"/>
</dbReference>
<dbReference type="Gene3D" id="1.20.1530.20">
    <property type="match status" value="1"/>
</dbReference>
<proteinExistence type="predicted"/>
<evidence type="ECO:0000256" key="4">
    <source>
        <dbReference type="ARBA" id="ARBA00023136"/>
    </source>
</evidence>
<comment type="caution">
    <text evidence="6">The sequence shown here is derived from an EMBL/GenBank/DDBJ whole genome shotgun (WGS) entry which is preliminary data.</text>
</comment>
<gene>
    <name evidence="6" type="ORF">H9655_12355</name>
</gene>
<dbReference type="PANTHER" id="PTHR10361:SF28">
    <property type="entry name" value="P3 PROTEIN-RELATED"/>
    <property type="match status" value="1"/>
</dbReference>
<protein>
    <submittedName>
        <fullName evidence="6">Bile acid:sodium symporter family protein</fullName>
    </submittedName>
</protein>
<evidence type="ECO:0000256" key="5">
    <source>
        <dbReference type="SAM" id="Phobius"/>
    </source>
</evidence>
<feature type="transmembrane region" description="Helical" evidence="5">
    <location>
        <begin position="38"/>
        <end position="55"/>
    </location>
</feature>
<dbReference type="Pfam" id="PF01758">
    <property type="entry name" value="SBF"/>
    <property type="match status" value="1"/>
</dbReference>
<feature type="transmembrane region" description="Helical" evidence="5">
    <location>
        <begin position="12"/>
        <end position="32"/>
    </location>
</feature>
<dbReference type="InterPro" id="IPR004710">
    <property type="entry name" value="Bilac:Na_transpt"/>
</dbReference>
<name>A0ABR8QQL2_9BACI</name>
<evidence type="ECO:0000256" key="3">
    <source>
        <dbReference type="ARBA" id="ARBA00022989"/>
    </source>
</evidence>
<feature type="transmembrane region" description="Helical" evidence="5">
    <location>
        <begin position="97"/>
        <end position="120"/>
    </location>
</feature>
<feature type="transmembrane region" description="Helical" evidence="5">
    <location>
        <begin position="259"/>
        <end position="282"/>
    </location>
</feature>
<keyword evidence="2 5" id="KW-0812">Transmembrane</keyword>
<evidence type="ECO:0000256" key="2">
    <source>
        <dbReference type="ARBA" id="ARBA00022692"/>
    </source>
</evidence>
<keyword evidence="4 5" id="KW-0472">Membrane</keyword>
<feature type="transmembrane region" description="Helical" evidence="5">
    <location>
        <begin position="127"/>
        <end position="147"/>
    </location>
</feature>
<accession>A0ABR8QQL2</accession>
<feature type="transmembrane region" description="Helical" evidence="5">
    <location>
        <begin position="226"/>
        <end position="247"/>
    </location>
</feature>
<dbReference type="RefSeq" id="WP_191814369.1">
    <property type="nucleotide sequence ID" value="NZ_JACSQT010000005.1"/>
</dbReference>
<dbReference type="Proteomes" id="UP000657931">
    <property type="component" value="Unassembled WGS sequence"/>
</dbReference>
<dbReference type="EMBL" id="JACSQT010000005">
    <property type="protein sequence ID" value="MBD7937815.1"/>
    <property type="molecule type" value="Genomic_DNA"/>
</dbReference>